<evidence type="ECO:0000256" key="1">
    <source>
        <dbReference type="SAM" id="MobiDB-lite"/>
    </source>
</evidence>
<dbReference type="GeneID" id="132709989"/>
<feature type="compositionally biased region" description="Basic and acidic residues" evidence="1">
    <location>
        <begin position="178"/>
        <end position="187"/>
    </location>
</feature>
<dbReference type="Proteomes" id="UP001652622">
    <property type="component" value="Unplaced"/>
</dbReference>
<accession>A0ABM3YYI1</accession>
<feature type="region of interest" description="Disordered" evidence="1">
    <location>
        <begin position="58"/>
        <end position="187"/>
    </location>
</feature>
<feature type="compositionally biased region" description="Acidic residues" evidence="1">
    <location>
        <begin position="454"/>
        <end position="472"/>
    </location>
</feature>
<feature type="compositionally biased region" description="Polar residues" evidence="1">
    <location>
        <begin position="404"/>
        <end position="433"/>
    </location>
</feature>
<feature type="compositionally biased region" description="Polar residues" evidence="1">
    <location>
        <begin position="719"/>
        <end position="755"/>
    </location>
</feature>
<feature type="compositionally biased region" description="Basic and acidic residues" evidence="1">
    <location>
        <begin position="123"/>
        <end position="132"/>
    </location>
</feature>
<keyword evidence="3" id="KW-1185">Reference proteome</keyword>
<feature type="compositionally biased region" description="Low complexity" evidence="1">
    <location>
        <begin position="591"/>
        <end position="602"/>
    </location>
</feature>
<feature type="compositionally biased region" description="Low complexity" evidence="1">
    <location>
        <begin position="310"/>
        <end position="326"/>
    </location>
</feature>
<dbReference type="RefSeq" id="XP_060541181.1">
    <property type="nucleotide sequence ID" value="XM_060685198.1"/>
</dbReference>
<proteinExistence type="predicted"/>
<name>A0ABM3YYI1_PANGU</name>
<feature type="compositionally biased region" description="Polar residues" evidence="1">
    <location>
        <begin position="353"/>
        <end position="362"/>
    </location>
</feature>
<gene>
    <name evidence="4" type="primary">LOC132709989</name>
</gene>
<keyword evidence="2" id="KW-0732">Signal</keyword>
<feature type="compositionally biased region" description="Low complexity" evidence="1">
    <location>
        <begin position="503"/>
        <end position="512"/>
    </location>
</feature>
<feature type="compositionally biased region" description="Low complexity" evidence="1">
    <location>
        <begin position="632"/>
        <end position="644"/>
    </location>
</feature>
<feature type="compositionally biased region" description="Polar residues" evidence="1">
    <location>
        <begin position="374"/>
        <end position="392"/>
    </location>
</feature>
<reference evidence="4" key="1">
    <citation type="submission" date="2025-08" db="UniProtKB">
        <authorList>
            <consortium name="RefSeq"/>
        </authorList>
    </citation>
    <scope>IDENTIFICATION</scope>
    <source>
        <tissue evidence="4">Blood</tissue>
    </source>
</reference>
<protein>
    <submittedName>
        <fullName evidence="4">Cell surface glycoprotein 1-like</fullName>
    </submittedName>
</protein>
<feature type="region of interest" description="Disordered" evidence="1">
    <location>
        <begin position="212"/>
        <end position="763"/>
    </location>
</feature>
<feature type="compositionally biased region" description="Polar residues" evidence="1">
    <location>
        <begin position="542"/>
        <end position="564"/>
    </location>
</feature>
<feature type="compositionally biased region" description="Polar residues" evidence="1">
    <location>
        <begin position="674"/>
        <end position="693"/>
    </location>
</feature>
<organism evidence="3 4">
    <name type="scientific">Pantherophis guttatus</name>
    <name type="common">Corn snake</name>
    <name type="synonym">Elaphe guttata</name>
    <dbReference type="NCBI Taxonomy" id="94885"/>
    <lineage>
        <taxon>Eukaryota</taxon>
        <taxon>Metazoa</taxon>
        <taxon>Chordata</taxon>
        <taxon>Craniata</taxon>
        <taxon>Vertebrata</taxon>
        <taxon>Euteleostomi</taxon>
        <taxon>Lepidosauria</taxon>
        <taxon>Squamata</taxon>
        <taxon>Bifurcata</taxon>
        <taxon>Unidentata</taxon>
        <taxon>Episquamata</taxon>
        <taxon>Toxicofera</taxon>
        <taxon>Serpentes</taxon>
        <taxon>Colubroidea</taxon>
        <taxon>Colubridae</taxon>
        <taxon>Colubrinae</taxon>
        <taxon>Pantherophis</taxon>
    </lineage>
</organism>
<feature type="signal peptide" evidence="2">
    <location>
        <begin position="1"/>
        <end position="28"/>
    </location>
</feature>
<feature type="compositionally biased region" description="Polar residues" evidence="1">
    <location>
        <begin position="474"/>
        <end position="495"/>
    </location>
</feature>
<feature type="chain" id="PRO_5046574289" evidence="2">
    <location>
        <begin position="29"/>
        <end position="790"/>
    </location>
</feature>
<feature type="compositionally biased region" description="Low complexity" evidence="1">
    <location>
        <begin position="610"/>
        <end position="621"/>
    </location>
</feature>
<evidence type="ECO:0000256" key="2">
    <source>
        <dbReference type="SAM" id="SignalP"/>
    </source>
</evidence>
<evidence type="ECO:0000313" key="3">
    <source>
        <dbReference type="Proteomes" id="UP001652622"/>
    </source>
</evidence>
<feature type="compositionally biased region" description="Low complexity" evidence="1">
    <location>
        <begin position="656"/>
        <end position="673"/>
    </location>
</feature>
<feature type="compositionally biased region" description="Acidic residues" evidence="1">
    <location>
        <begin position="295"/>
        <end position="306"/>
    </location>
</feature>
<feature type="compositionally biased region" description="Basic and acidic residues" evidence="1">
    <location>
        <begin position="263"/>
        <end position="280"/>
    </location>
</feature>
<evidence type="ECO:0000313" key="4">
    <source>
        <dbReference type="RefSeq" id="XP_060541181.1"/>
    </source>
</evidence>
<feature type="compositionally biased region" description="Polar residues" evidence="1">
    <location>
        <begin position="281"/>
        <end position="290"/>
    </location>
</feature>
<sequence length="790" mass="81669">MGSPKELLRGALVGFSAWLLCGIATGAALPVSTQHPAIEDDYSTPNVPSTLIFADYFGPTLPTTTEEDLDFPAETPSPSETNGETPEAVGEGETSSPGEPPNSGLASSEDDSGSLASTPKTFKIPEDLKETLEVPSVEKSVLAQVNSSEPTLGKETLQGDPLAESQEASKETPPPDLDAGHEATELITERYSGITDAPVTVLATLKEDFLASSSREEAQTELSSESPPEGDKPLENIPEEPNLEEELKPTSTSWEETEAAPLEAEKDTPESSTDEGRTIEDPSSNSTVFPSTPEDLPDQGTEENVDAGDQPSLSSESSPETSQSSTGFPPIWPASADENFGSAETSDFDVVSLQPSPASVDSGSPEGRGDTDPIPSSSGPELNHESPVNLTSEEPEDFVDAEAPNSSPSDRTTDGPSDSGPPSDTLVRTSQLDASDIPLMGLSVTPERPSQLPEDGEVETTSTVEEEGEDDSGNPKSNEGTSLVSSLPGQESAQGTDEERSADLLSDTASSLNPGVETANSELEDSEATTTSNSVPEDEINPISSDSATVSENESGSLFDTTAGSPPPVDNEGADKAQEPPAGTQGSPTEASAPASSDGPSSETEGNEVSPSGSPGNIGSSLDEVDTEANSEDGSGSDLSPPGSTNEPSSEREGSEALSSGSSGNMGSSSENSDTIPSVSSDEVDTQANSEDGSVSDLPPPDTELSSISGTPQPLGRSGTLNDQPSQSQSLVENALTSGSSFSSEGEPTFPSTSPDEALSGSLISEARHNRTFVQFITWFPTFFSTTKRE</sequence>